<dbReference type="PANTHER" id="PTHR34388">
    <property type="entry name" value="DNA POLYMERASE III SUBUNIT DELTA"/>
    <property type="match status" value="1"/>
</dbReference>
<dbReference type="GO" id="GO:0009360">
    <property type="term" value="C:DNA polymerase III complex"/>
    <property type="evidence" value="ECO:0007669"/>
    <property type="project" value="TreeGrafter"/>
</dbReference>
<evidence type="ECO:0000256" key="1">
    <source>
        <dbReference type="ARBA" id="ARBA00012417"/>
    </source>
</evidence>
<dbReference type="Gene3D" id="1.20.272.10">
    <property type="match status" value="1"/>
</dbReference>
<dbReference type="AlphaFoldDB" id="A0A0J1BKC8"/>
<dbReference type="GO" id="GO:0003677">
    <property type="term" value="F:DNA binding"/>
    <property type="evidence" value="ECO:0007669"/>
    <property type="project" value="InterPro"/>
</dbReference>
<keyword evidence="2 8" id="KW-0808">Transferase</keyword>
<comment type="caution">
    <text evidence="8">The sequence shown here is derived from an EMBL/GenBank/DDBJ whole genome shotgun (WGS) entry which is preliminary data.</text>
</comment>
<evidence type="ECO:0000256" key="6">
    <source>
        <dbReference type="ARBA" id="ARBA00034754"/>
    </source>
</evidence>
<dbReference type="NCBIfam" id="TIGR01128">
    <property type="entry name" value="holA"/>
    <property type="match status" value="1"/>
</dbReference>
<sequence>MPRFNAFEYLSAPESTQAGACIGVVYGVDSTLRKWAIDAIVGDSEWTQVDGEVCKWSDLRDDLATASLFDFDGGDKRTLVVRSADKFLSNHRNEIEKYVAAPGDATRLVLELESLASNTRVYKAVDKEHLLVACTSATDAKLGVTAASRRKFLTNFVAERHKTQLAAAAADALIEMLGEEIGMLDTEIAKLALYVDVGGKIEEPLVRDVVAGWQGKTVWQITDAIAAGDAAEALRQLDKLFSGGQRAIALLPQIAWSLRRLGMTTAAIEYRERSGRPWQFEDALAAGGIRRGFEIQSAKKQLQSIGRERAKQLLPWLLDADLRLKGTHSAEGRDRFLLEQLILKLARQT</sequence>
<dbReference type="EC" id="2.7.7.7" evidence="1"/>
<dbReference type="Proteomes" id="UP000036367">
    <property type="component" value="Unassembled WGS sequence"/>
</dbReference>
<evidence type="ECO:0000256" key="3">
    <source>
        <dbReference type="ARBA" id="ARBA00022695"/>
    </source>
</evidence>
<dbReference type="SUPFAM" id="SSF48019">
    <property type="entry name" value="post-AAA+ oligomerization domain-like"/>
    <property type="match status" value="1"/>
</dbReference>
<dbReference type="RefSeq" id="WP_047813132.1">
    <property type="nucleotide sequence ID" value="NZ_LECT01000010.1"/>
</dbReference>
<keyword evidence="3 8" id="KW-0548">Nucleotidyltransferase</keyword>
<reference evidence="8" key="1">
    <citation type="submission" date="2015-05" db="EMBL/GenBank/DDBJ databases">
        <title>Permanent draft genome of Rhodopirellula islandicus K833.</title>
        <authorList>
            <person name="Kizina J."/>
            <person name="Richter M."/>
            <person name="Glockner F.O."/>
            <person name="Harder J."/>
        </authorList>
    </citation>
    <scope>NUCLEOTIDE SEQUENCE [LARGE SCALE GENOMIC DNA]</scope>
    <source>
        <strain evidence="8">K833</strain>
    </source>
</reference>
<evidence type="ECO:0000313" key="8">
    <source>
        <dbReference type="EMBL" id="KLU06873.1"/>
    </source>
</evidence>
<dbReference type="InterPro" id="IPR008921">
    <property type="entry name" value="DNA_pol3_clamp-load_cplx_C"/>
</dbReference>
<accession>A0A0J1BKC8</accession>
<dbReference type="GO" id="GO:0003887">
    <property type="term" value="F:DNA-directed DNA polymerase activity"/>
    <property type="evidence" value="ECO:0007669"/>
    <property type="project" value="UniProtKB-KW"/>
</dbReference>
<keyword evidence="4" id="KW-0235">DNA replication</keyword>
<keyword evidence="5" id="KW-0239">DNA-directed DNA polymerase</keyword>
<dbReference type="SUPFAM" id="SSF52540">
    <property type="entry name" value="P-loop containing nucleoside triphosphate hydrolases"/>
    <property type="match status" value="1"/>
</dbReference>
<comment type="catalytic activity">
    <reaction evidence="7">
        <text>DNA(n) + a 2'-deoxyribonucleoside 5'-triphosphate = DNA(n+1) + diphosphate</text>
        <dbReference type="Rhea" id="RHEA:22508"/>
        <dbReference type="Rhea" id="RHEA-COMP:17339"/>
        <dbReference type="Rhea" id="RHEA-COMP:17340"/>
        <dbReference type="ChEBI" id="CHEBI:33019"/>
        <dbReference type="ChEBI" id="CHEBI:61560"/>
        <dbReference type="ChEBI" id="CHEBI:173112"/>
        <dbReference type="EC" id="2.7.7.7"/>
    </reaction>
</comment>
<evidence type="ECO:0000256" key="5">
    <source>
        <dbReference type="ARBA" id="ARBA00022932"/>
    </source>
</evidence>
<dbReference type="PATRIC" id="fig|595434.4.peg.1140"/>
<gene>
    <name evidence="8" type="ORF">RISK_001187</name>
</gene>
<dbReference type="InterPro" id="IPR005790">
    <property type="entry name" value="DNA_polIII_delta"/>
</dbReference>
<evidence type="ECO:0000313" key="9">
    <source>
        <dbReference type="Proteomes" id="UP000036367"/>
    </source>
</evidence>
<organism evidence="8 9">
    <name type="scientific">Rhodopirellula islandica</name>
    <dbReference type="NCBI Taxonomy" id="595434"/>
    <lineage>
        <taxon>Bacteria</taxon>
        <taxon>Pseudomonadati</taxon>
        <taxon>Planctomycetota</taxon>
        <taxon>Planctomycetia</taxon>
        <taxon>Pirellulales</taxon>
        <taxon>Pirellulaceae</taxon>
        <taxon>Rhodopirellula</taxon>
    </lineage>
</organism>
<dbReference type="OrthoDB" id="269621at2"/>
<proteinExistence type="inferred from homology"/>
<dbReference type="GO" id="GO:0006261">
    <property type="term" value="P:DNA-templated DNA replication"/>
    <property type="evidence" value="ECO:0007669"/>
    <property type="project" value="TreeGrafter"/>
</dbReference>
<evidence type="ECO:0000256" key="2">
    <source>
        <dbReference type="ARBA" id="ARBA00022679"/>
    </source>
</evidence>
<keyword evidence="9" id="KW-1185">Reference proteome</keyword>
<comment type="similarity">
    <text evidence="6">Belongs to the DNA polymerase HolA subunit family.</text>
</comment>
<dbReference type="EMBL" id="LECT01000010">
    <property type="protein sequence ID" value="KLU06873.1"/>
    <property type="molecule type" value="Genomic_DNA"/>
</dbReference>
<dbReference type="STRING" id="595434.RISK_001187"/>
<evidence type="ECO:0000256" key="7">
    <source>
        <dbReference type="ARBA" id="ARBA00049244"/>
    </source>
</evidence>
<name>A0A0J1BKC8_RHOIS</name>
<dbReference type="PANTHER" id="PTHR34388:SF1">
    <property type="entry name" value="DNA POLYMERASE III SUBUNIT DELTA"/>
    <property type="match status" value="1"/>
</dbReference>
<evidence type="ECO:0000256" key="4">
    <source>
        <dbReference type="ARBA" id="ARBA00022705"/>
    </source>
</evidence>
<protein>
    <recommendedName>
        <fullName evidence="1">DNA-directed DNA polymerase</fullName>
        <ecNumber evidence="1">2.7.7.7</ecNumber>
    </recommendedName>
</protein>
<dbReference type="Gene3D" id="1.10.8.60">
    <property type="match status" value="1"/>
</dbReference>
<dbReference type="Gene3D" id="3.40.50.300">
    <property type="entry name" value="P-loop containing nucleotide triphosphate hydrolases"/>
    <property type="match status" value="1"/>
</dbReference>
<dbReference type="InterPro" id="IPR027417">
    <property type="entry name" value="P-loop_NTPase"/>
</dbReference>